<keyword evidence="2" id="KW-1185">Reference proteome</keyword>
<comment type="caution">
    <text evidence="1">The sequence shown here is derived from an EMBL/GenBank/DDBJ whole genome shotgun (WGS) entry which is preliminary data.</text>
</comment>
<proteinExistence type="predicted"/>
<gene>
    <name evidence="1" type="ORF">GCM10022226_36820</name>
</gene>
<dbReference type="EMBL" id="BAAAZR010000008">
    <property type="protein sequence ID" value="GAA3812765.1"/>
    <property type="molecule type" value="Genomic_DNA"/>
</dbReference>
<organism evidence="1 2">
    <name type="scientific">Sphaerisporangium flaviroseum</name>
    <dbReference type="NCBI Taxonomy" id="509199"/>
    <lineage>
        <taxon>Bacteria</taxon>
        <taxon>Bacillati</taxon>
        <taxon>Actinomycetota</taxon>
        <taxon>Actinomycetes</taxon>
        <taxon>Streptosporangiales</taxon>
        <taxon>Streptosporangiaceae</taxon>
        <taxon>Sphaerisporangium</taxon>
    </lineage>
</organism>
<evidence type="ECO:0008006" key="3">
    <source>
        <dbReference type="Google" id="ProtNLM"/>
    </source>
</evidence>
<evidence type="ECO:0000313" key="1">
    <source>
        <dbReference type="EMBL" id="GAA3812765.1"/>
    </source>
</evidence>
<protein>
    <recommendedName>
        <fullName evidence="3">Baseplate assembly protein</fullName>
    </recommendedName>
</protein>
<dbReference type="Proteomes" id="UP001500888">
    <property type="component" value="Unassembled WGS sequence"/>
</dbReference>
<reference evidence="2" key="1">
    <citation type="journal article" date="2019" name="Int. J. Syst. Evol. Microbiol.">
        <title>The Global Catalogue of Microorganisms (GCM) 10K type strain sequencing project: providing services to taxonomists for standard genome sequencing and annotation.</title>
        <authorList>
            <consortium name="The Broad Institute Genomics Platform"/>
            <consortium name="The Broad Institute Genome Sequencing Center for Infectious Disease"/>
            <person name="Wu L."/>
            <person name="Ma J."/>
        </authorList>
    </citation>
    <scope>NUCLEOTIDE SEQUENCE [LARGE SCALE GENOMIC DNA]</scope>
    <source>
        <strain evidence="2">JCM 16908</strain>
    </source>
</reference>
<sequence length="337" mass="36617">MPIPLPNLDDHTFADLVAEARSLIPVLAPEWTDHNPSDPGIALVEMLAWLTEAALFQVDQVTPAHTERFLDLLNGPPPQEPLPQRTQTTPMSLAERVRATTRELREPYRAATPADFERLVLGGAGLPSGPRILRARCVPRRDLSAADPAVRASDAPGHVSVVVVPEPADRLAPYPHPALEPAAAAVLWEFLDVRRLLATRHHVVGPAYVELGVEAVVALGQDAPPQQAFDDMVDRLRTFLGPVTGGAEKSGWPFGRDVYASEVYTLLGRSPFADYVEEVVLHGRDPIPGDRGEVAGIALDAHELVELTWVRLTCHQALRTPARLEWRAGTPATGEAS</sequence>
<accession>A0ABP7I9A6</accession>
<evidence type="ECO:0000313" key="2">
    <source>
        <dbReference type="Proteomes" id="UP001500888"/>
    </source>
</evidence>
<name>A0ABP7I9A6_9ACTN</name>
<dbReference type="RefSeq" id="WP_344941007.1">
    <property type="nucleotide sequence ID" value="NZ_BAAAZR010000008.1"/>
</dbReference>